<keyword evidence="1" id="KW-0732">Signal</keyword>
<reference evidence="3" key="1">
    <citation type="submission" date="2022-11" db="UniProtKB">
        <authorList>
            <consortium name="WormBaseParasite"/>
        </authorList>
    </citation>
    <scope>IDENTIFICATION</scope>
</reference>
<evidence type="ECO:0000313" key="2">
    <source>
        <dbReference type="Proteomes" id="UP000887572"/>
    </source>
</evidence>
<evidence type="ECO:0000256" key="1">
    <source>
        <dbReference type="SAM" id="SignalP"/>
    </source>
</evidence>
<feature type="chain" id="PRO_5037768988" evidence="1">
    <location>
        <begin position="24"/>
        <end position="206"/>
    </location>
</feature>
<organism evidence="2 3">
    <name type="scientific">Globodera rostochiensis</name>
    <name type="common">Golden nematode worm</name>
    <name type="synonym">Heterodera rostochiensis</name>
    <dbReference type="NCBI Taxonomy" id="31243"/>
    <lineage>
        <taxon>Eukaryota</taxon>
        <taxon>Metazoa</taxon>
        <taxon>Ecdysozoa</taxon>
        <taxon>Nematoda</taxon>
        <taxon>Chromadorea</taxon>
        <taxon>Rhabditida</taxon>
        <taxon>Tylenchina</taxon>
        <taxon>Tylenchomorpha</taxon>
        <taxon>Tylenchoidea</taxon>
        <taxon>Heteroderidae</taxon>
        <taxon>Heteroderinae</taxon>
        <taxon>Globodera</taxon>
    </lineage>
</organism>
<accession>A0A914HA41</accession>
<feature type="signal peptide" evidence="1">
    <location>
        <begin position="1"/>
        <end position="23"/>
    </location>
</feature>
<proteinExistence type="predicted"/>
<keyword evidence="2" id="KW-1185">Reference proteome</keyword>
<evidence type="ECO:0000313" key="3">
    <source>
        <dbReference type="WBParaSite" id="Gr19_v10_g14668.t1"/>
    </source>
</evidence>
<dbReference type="AlphaFoldDB" id="A0A914HA41"/>
<sequence>MYNFLLCFFFVCLLFICSNGVLRFRWWHEQPTRRAQMEKVINNCCPRDDTDTAQFCCAAHLFDDSPEKHVQRCQEEGISMATILRTVRCAQREFVIEGHAASTDICRLFCCDWLKNVQGATKETDCSTNCTRAAFTVGMSAKRQVQQLKRMGCEREAPLKFNAFEDCLLKKSGQIVEEDTDDDDDDIKAADSLVREVCRGENGEKK</sequence>
<dbReference type="WBParaSite" id="Gr19_v10_g14668.t1">
    <property type="protein sequence ID" value="Gr19_v10_g14668.t1"/>
    <property type="gene ID" value="Gr19_v10_g14668"/>
</dbReference>
<protein>
    <submittedName>
        <fullName evidence="3">Uncharacterized protein</fullName>
    </submittedName>
</protein>
<dbReference type="Proteomes" id="UP000887572">
    <property type="component" value="Unplaced"/>
</dbReference>
<name>A0A914HA41_GLORO</name>